<reference evidence="1 2" key="1">
    <citation type="submission" date="2023-06" db="EMBL/GenBank/DDBJ databases">
        <title>Campylobacter magnum sp. nov., isolated from cecal contents of domestic pigs (Sus scrofa domesticus).</title>
        <authorList>
            <person name="Papic B."/>
            <person name="Gruntar I."/>
        </authorList>
    </citation>
    <scope>NUCLEOTIDE SEQUENCE [LARGE SCALE GENOMIC DNA]</scope>
    <source>
        <strain evidence="2">34484-21</strain>
    </source>
</reference>
<accession>A0ABT8T8G1</accession>
<protein>
    <recommendedName>
        <fullName evidence="3">Transposase</fullName>
    </recommendedName>
</protein>
<comment type="caution">
    <text evidence="1">The sequence shown here is derived from an EMBL/GenBank/DDBJ whole genome shotgun (WGS) entry which is preliminary data.</text>
</comment>
<dbReference type="RefSeq" id="WP_302243807.1">
    <property type="nucleotide sequence ID" value="NZ_JAULJQ010000002.1"/>
</dbReference>
<evidence type="ECO:0000313" key="2">
    <source>
        <dbReference type="Proteomes" id="UP001171111"/>
    </source>
</evidence>
<evidence type="ECO:0008006" key="3">
    <source>
        <dbReference type="Google" id="ProtNLM"/>
    </source>
</evidence>
<dbReference type="Proteomes" id="UP001171111">
    <property type="component" value="Unassembled WGS sequence"/>
</dbReference>
<sequence>MKKSRTKTPKTKINSAKIIRKVQALLAKDKELRNILRVFLG</sequence>
<keyword evidence="2" id="KW-1185">Reference proteome</keyword>
<name>A0ABT8T8G1_9BACT</name>
<organism evidence="1 2">
    <name type="scientific">Campylobacter magnus</name>
    <dbReference type="NCBI Taxonomy" id="3026462"/>
    <lineage>
        <taxon>Bacteria</taxon>
        <taxon>Pseudomonadati</taxon>
        <taxon>Campylobacterota</taxon>
        <taxon>Epsilonproteobacteria</taxon>
        <taxon>Campylobacterales</taxon>
        <taxon>Campylobacteraceae</taxon>
        <taxon>Campylobacter</taxon>
    </lineage>
</organism>
<evidence type="ECO:0000313" key="1">
    <source>
        <dbReference type="EMBL" id="MDO2409018.1"/>
    </source>
</evidence>
<gene>
    <name evidence="1" type="ORF">Q2362_02745</name>
</gene>
<proteinExistence type="predicted"/>
<dbReference type="EMBL" id="JAULJQ010000002">
    <property type="protein sequence ID" value="MDO2409018.1"/>
    <property type="molecule type" value="Genomic_DNA"/>
</dbReference>